<comment type="caution">
    <text evidence="1">The sequence shown here is derived from an EMBL/GenBank/DDBJ whole genome shotgun (WGS) entry which is preliminary data.</text>
</comment>
<dbReference type="EMBL" id="CM047582">
    <property type="protein sequence ID" value="KAI9915039.1"/>
    <property type="molecule type" value="Genomic_DNA"/>
</dbReference>
<evidence type="ECO:0000313" key="1">
    <source>
        <dbReference type="EMBL" id="KAI9915039.1"/>
    </source>
</evidence>
<accession>A0ACC0W8E0</accession>
<sequence length="720" mass="81048">MPFGVTQEELEHLFSGIGPVKIDVIKEKGKRKDETLTRVFAFVKFAIQSDATAAIENPNKTDFHGRKMLIEFAMEKGKRRRMAGSTKMPASENPIKEEDVEQKKEEKMQVKETLLIKQEKIKSTQEHKTVDKSCRDVKPLTPAMKAEANLEDEAGETSDENESHEKTKPVKEISTSTALASANTQTTTHVQSERNARRLQHRNFLRDVERRKEEQASAQQKSVLIFGLGNDVTQKHVLTKAKKIGAFEKVNLNKEACTGKSYSLVQFKTSKKAALAVAKLDHQSFKGKTLQVKIAANAIVAKTHSKHPATVEGLRIIVRNLPFEATEQDLEEQFEVYGPVFEFPIVRMPVKENTETNEKPKEGAKCEPSLERSRGFGFVQFRDIADAQAAVEKSNGTKLKGREMVVDFALSKTKFLEQQNEQAIQADVDNKEENSGALDDDQLVMATDDEADCQLDDSVDEEEDHEEPGFKEDTEAQRLSKGVGFVCFKSADSAAQVLKRGELPQVDSKQKHKSDWKKGTLSALADGGDDALTLHGRQPIVSRAVSKTDAEHLLDVNTREHRRRDKRNLYLSYEGTLNANKVADAEMELPQMDIDKRRRAIREKKLKLQNPMFFVSPVRLSVRNLSTSLDDRELKKLFHDTASTGMRAGNVDLSKMKPELLSKAPNPPIKVQMAKVLRDMESAKDGQKPRSRVFGFVQFTEHMNALAALREFNNNPKYTM</sequence>
<name>A0ACC0W8E0_9STRA</name>
<protein>
    <submittedName>
        <fullName evidence="1">Uncharacterized protein</fullName>
    </submittedName>
</protein>
<keyword evidence="2" id="KW-1185">Reference proteome</keyword>
<dbReference type="Proteomes" id="UP001163321">
    <property type="component" value="Chromosome 3"/>
</dbReference>
<gene>
    <name evidence="1" type="ORF">PsorP6_007534</name>
</gene>
<proteinExistence type="predicted"/>
<organism evidence="1 2">
    <name type="scientific">Peronosclerospora sorghi</name>
    <dbReference type="NCBI Taxonomy" id="230839"/>
    <lineage>
        <taxon>Eukaryota</taxon>
        <taxon>Sar</taxon>
        <taxon>Stramenopiles</taxon>
        <taxon>Oomycota</taxon>
        <taxon>Peronosporomycetes</taxon>
        <taxon>Peronosporales</taxon>
        <taxon>Peronosporaceae</taxon>
        <taxon>Peronosclerospora</taxon>
    </lineage>
</organism>
<reference evidence="1 2" key="1">
    <citation type="journal article" date="2022" name="bioRxiv">
        <title>The genome of the oomycete Peronosclerospora sorghi, a cosmopolitan pathogen of maize and sorghum, is inflated with dispersed pseudogenes.</title>
        <authorList>
            <person name="Fletcher K."/>
            <person name="Martin F."/>
            <person name="Isakeit T."/>
            <person name="Cavanaugh K."/>
            <person name="Magill C."/>
            <person name="Michelmore R."/>
        </authorList>
    </citation>
    <scope>NUCLEOTIDE SEQUENCE [LARGE SCALE GENOMIC DNA]</scope>
    <source>
        <strain evidence="1">P6</strain>
    </source>
</reference>
<evidence type="ECO:0000313" key="2">
    <source>
        <dbReference type="Proteomes" id="UP001163321"/>
    </source>
</evidence>